<dbReference type="SUPFAM" id="SSF46785">
    <property type="entry name" value="Winged helix' DNA-binding domain"/>
    <property type="match status" value="1"/>
</dbReference>
<reference evidence="5 6" key="1">
    <citation type="submission" date="2019-12" db="EMBL/GenBank/DDBJ databases">
        <title>Draft genome sequence of the ascomycete Xylaria multiplex DSM 110363.</title>
        <authorList>
            <person name="Buettner E."/>
            <person name="Kellner H."/>
        </authorList>
    </citation>
    <scope>NUCLEOTIDE SEQUENCE [LARGE SCALE GENOMIC DNA]</scope>
    <source>
        <strain evidence="5 6">DSM 110363</strain>
    </source>
</reference>
<dbReference type="PANTHER" id="PTHR43712">
    <property type="entry name" value="PUTATIVE (AFU_ORTHOLOGUE AFUA_4G14580)-RELATED"/>
    <property type="match status" value="1"/>
</dbReference>
<dbReference type="EMBL" id="WUBL01000071">
    <property type="protein sequence ID" value="KAF2967228.1"/>
    <property type="molecule type" value="Genomic_DNA"/>
</dbReference>
<dbReference type="SUPFAM" id="SSF53335">
    <property type="entry name" value="S-adenosyl-L-methionine-dependent methyltransferases"/>
    <property type="match status" value="1"/>
</dbReference>
<dbReference type="Pfam" id="PF00891">
    <property type="entry name" value="Methyltransf_2"/>
    <property type="match status" value="1"/>
</dbReference>
<dbReference type="Proteomes" id="UP000481858">
    <property type="component" value="Unassembled WGS sequence"/>
</dbReference>
<gene>
    <name evidence="5" type="ORF">GQX73_g6329</name>
</gene>
<protein>
    <recommendedName>
        <fullName evidence="4">O-methyltransferase C-terminal domain-containing protein</fullName>
    </recommendedName>
</protein>
<evidence type="ECO:0000259" key="4">
    <source>
        <dbReference type="Pfam" id="PF00891"/>
    </source>
</evidence>
<name>A0A7C8MPD5_9PEZI</name>
<dbReference type="AlphaFoldDB" id="A0A7C8MPD5"/>
<dbReference type="InterPro" id="IPR016461">
    <property type="entry name" value="COMT-like"/>
</dbReference>
<dbReference type="Gene3D" id="1.10.10.10">
    <property type="entry name" value="Winged helix-like DNA-binding domain superfamily/Winged helix DNA-binding domain"/>
    <property type="match status" value="1"/>
</dbReference>
<feature type="domain" description="O-methyltransferase C-terminal" evidence="4">
    <location>
        <begin position="232"/>
        <end position="381"/>
    </location>
</feature>
<proteinExistence type="predicted"/>
<dbReference type="GO" id="GO:0008171">
    <property type="term" value="F:O-methyltransferase activity"/>
    <property type="evidence" value="ECO:0007669"/>
    <property type="project" value="InterPro"/>
</dbReference>
<dbReference type="Gene3D" id="3.40.50.150">
    <property type="entry name" value="Vaccinia Virus protein VP39"/>
    <property type="match status" value="1"/>
</dbReference>
<evidence type="ECO:0000256" key="1">
    <source>
        <dbReference type="ARBA" id="ARBA00022603"/>
    </source>
</evidence>
<keyword evidence="1" id="KW-0489">Methyltransferase</keyword>
<dbReference type="PROSITE" id="PS51683">
    <property type="entry name" value="SAM_OMT_II"/>
    <property type="match status" value="1"/>
</dbReference>
<keyword evidence="3" id="KW-0949">S-adenosyl-L-methionine</keyword>
<evidence type="ECO:0000256" key="2">
    <source>
        <dbReference type="ARBA" id="ARBA00022679"/>
    </source>
</evidence>
<dbReference type="GO" id="GO:0032259">
    <property type="term" value="P:methylation"/>
    <property type="evidence" value="ECO:0007669"/>
    <property type="project" value="UniProtKB-KW"/>
</dbReference>
<organism evidence="5 6">
    <name type="scientific">Xylaria multiplex</name>
    <dbReference type="NCBI Taxonomy" id="323545"/>
    <lineage>
        <taxon>Eukaryota</taxon>
        <taxon>Fungi</taxon>
        <taxon>Dikarya</taxon>
        <taxon>Ascomycota</taxon>
        <taxon>Pezizomycotina</taxon>
        <taxon>Sordariomycetes</taxon>
        <taxon>Xylariomycetidae</taxon>
        <taxon>Xylariales</taxon>
        <taxon>Xylariaceae</taxon>
        <taxon>Xylaria</taxon>
    </lineage>
</organism>
<dbReference type="InterPro" id="IPR001077">
    <property type="entry name" value="COMT_C"/>
</dbReference>
<sequence length="403" mass="45602">MDARATSEALSLAEKVEEFLQGFPLGFDHLDVSVRRRLSEATRKLSLATESTGDTVHRVVHSPLQLPLTLVGIETRLFEILAEQKHDGDTNAELARKTKVDSTLMKRLLRYYQSFGMIDQPGDDQYRANNITQAMVSLGGRAGVPFYLGTLVPAFNALPQFLRDTGYANITDGANCPWFLGHRTDEAPFDWVQKRPDMMQNFMSWMVSQRDGLPNFLEVIDFVKEFAQNSDDSIPIFVDIGGAMGHQSISLRQKYPELVGRVILQDLPQVIDRVKVSPLLGFEGIEAQVYNFFTEQPLKGARNYYLRNVLHGWPDHTCVEILQNIKPAMKKESKILIDEMVLPERGAPWRATQVDLAMSTCFAAMERSHADWIALLDKAGLKIERVWKYTEQVDDCIIVAIPK</sequence>
<evidence type="ECO:0000313" key="5">
    <source>
        <dbReference type="EMBL" id="KAF2967228.1"/>
    </source>
</evidence>
<dbReference type="OrthoDB" id="3340390at2759"/>
<comment type="caution">
    <text evidence="5">The sequence shown here is derived from an EMBL/GenBank/DDBJ whole genome shotgun (WGS) entry which is preliminary data.</text>
</comment>
<accession>A0A7C8MPD5</accession>
<evidence type="ECO:0000256" key="3">
    <source>
        <dbReference type="ARBA" id="ARBA00022691"/>
    </source>
</evidence>
<evidence type="ECO:0000313" key="6">
    <source>
        <dbReference type="Proteomes" id="UP000481858"/>
    </source>
</evidence>
<dbReference type="InterPro" id="IPR036390">
    <property type="entry name" value="WH_DNA-bd_sf"/>
</dbReference>
<keyword evidence="2" id="KW-0808">Transferase</keyword>
<dbReference type="InParanoid" id="A0A7C8MPD5"/>
<keyword evidence="6" id="KW-1185">Reference proteome</keyword>
<dbReference type="InterPro" id="IPR036388">
    <property type="entry name" value="WH-like_DNA-bd_sf"/>
</dbReference>
<dbReference type="PANTHER" id="PTHR43712:SF1">
    <property type="entry name" value="HYPOTHETICAL O-METHYLTRANSFERASE (EUROFUNG)-RELATED"/>
    <property type="match status" value="1"/>
</dbReference>
<dbReference type="InterPro" id="IPR029063">
    <property type="entry name" value="SAM-dependent_MTases_sf"/>
</dbReference>